<feature type="transmembrane region" description="Helical" evidence="6">
    <location>
        <begin position="148"/>
        <end position="168"/>
    </location>
</feature>
<protein>
    <submittedName>
        <fullName evidence="8">MFS transporter</fullName>
    </submittedName>
</protein>
<feature type="transmembrane region" description="Helical" evidence="6">
    <location>
        <begin position="56"/>
        <end position="75"/>
    </location>
</feature>
<dbReference type="OrthoDB" id="5441967at2"/>
<dbReference type="PIRSF" id="PIRSF002808">
    <property type="entry name" value="Hexose_phosphate_transp"/>
    <property type="match status" value="1"/>
</dbReference>
<feature type="transmembrane region" description="Helical" evidence="6">
    <location>
        <begin position="316"/>
        <end position="335"/>
    </location>
</feature>
<feature type="transmembrane region" description="Helical" evidence="6">
    <location>
        <begin position="180"/>
        <end position="202"/>
    </location>
</feature>
<dbReference type="RefSeq" id="WP_120344688.1">
    <property type="nucleotide sequence ID" value="NZ_MCAS01000012.1"/>
</dbReference>
<dbReference type="InterPro" id="IPR000849">
    <property type="entry name" value="Sugar_P_transporter"/>
</dbReference>
<dbReference type="CDD" id="cd17319">
    <property type="entry name" value="MFS_ExuT_GudP_like"/>
    <property type="match status" value="1"/>
</dbReference>
<evidence type="ECO:0000259" key="7">
    <source>
        <dbReference type="PROSITE" id="PS50850"/>
    </source>
</evidence>
<dbReference type="GO" id="GO:0016020">
    <property type="term" value="C:membrane"/>
    <property type="evidence" value="ECO:0007669"/>
    <property type="project" value="UniProtKB-SubCell"/>
</dbReference>
<feature type="transmembrane region" description="Helical" evidence="6">
    <location>
        <begin position="87"/>
        <end position="106"/>
    </location>
</feature>
<name>A0A420GN47_9BURK</name>
<dbReference type="InterPro" id="IPR020846">
    <property type="entry name" value="MFS_dom"/>
</dbReference>
<sequence>MQRSPALTPEDAIYRKIARRIVPFLFICYVVNFIDRVNIGFAKLQFLQDLKLDDAVFGFAAGMFFVGYLVFELPSNLLLDRIGVRKTLLRIMVLWGALTVLLMFVRSASMLYLLRFLLGAAEAGFFPGIILYLTYWFPDRQRGRITSLFIMAVPLAGIIGGPLSGWIMVHFHDMLGLHGWQWLFLIEGVPAIVLGVMAMLYLDDRPQHAKWLSDAEKAHVTAALEADRQQRGAHHAPPARLSDVLRNPRIYLLSAIYFCVFMGLNAIGFWIPTLLRHVGVQQIGNIGWLSGAISVCTAIGIVVIGRSSDRRAERRWHVAGCGFAVAGSFLLLPLAAHSVPFTVALLAIASTCIYAVLSIFWTIPTAYLDGGAAAAGIATITAIGAIGGAVSPSLVGMLKTETGSVYAGFAVIAVLLIAGMIALLRAVPAPHRDTLGPPVRPVAVK</sequence>
<dbReference type="PANTHER" id="PTHR43791">
    <property type="entry name" value="PERMEASE-RELATED"/>
    <property type="match status" value="1"/>
</dbReference>
<keyword evidence="3 6" id="KW-0812">Transmembrane</keyword>
<dbReference type="GO" id="GO:0022857">
    <property type="term" value="F:transmembrane transporter activity"/>
    <property type="evidence" value="ECO:0007669"/>
    <property type="project" value="InterPro"/>
</dbReference>
<evidence type="ECO:0000256" key="2">
    <source>
        <dbReference type="ARBA" id="ARBA00022448"/>
    </source>
</evidence>
<evidence type="ECO:0000256" key="4">
    <source>
        <dbReference type="ARBA" id="ARBA00022989"/>
    </source>
</evidence>
<evidence type="ECO:0000313" key="9">
    <source>
        <dbReference type="Proteomes" id="UP000283709"/>
    </source>
</evidence>
<accession>A0A420GN47</accession>
<dbReference type="Gene3D" id="1.20.1250.20">
    <property type="entry name" value="MFS general substrate transporter like domains"/>
    <property type="match status" value="2"/>
</dbReference>
<feature type="transmembrane region" description="Helical" evidence="6">
    <location>
        <begin position="112"/>
        <end position="136"/>
    </location>
</feature>
<feature type="transmembrane region" description="Helical" evidence="6">
    <location>
        <begin position="370"/>
        <end position="391"/>
    </location>
</feature>
<evidence type="ECO:0000256" key="6">
    <source>
        <dbReference type="SAM" id="Phobius"/>
    </source>
</evidence>
<gene>
    <name evidence="8" type="ORF">BCY88_03385</name>
</gene>
<feature type="transmembrane region" description="Helical" evidence="6">
    <location>
        <begin position="341"/>
        <end position="363"/>
    </location>
</feature>
<proteinExistence type="predicted"/>
<dbReference type="EMBL" id="MCAS01000012">
    <property type="protein sequence ID" value="RKF46660.1"/>
    <property type="molecule type" value="Genomic_DNA"/>
</dbReference>
<dbReference type="PANTHER" id="PTHR43791:SF36">
    <property type="entry name" value="TRANSPORTER, PUTATIVE (AFU_ORTHOLOGUE AFUA_6G08340)-RELATED"/>
    <property type="match status" value="1"/>
</dbReference>
<dbReference type="FunFam" id="1.20.1250.20:FF:000018">
    <property type="entry name" value="MFS transporter permease"/>
    <property type="match status" value="1"/>
</dbReference>
<comment type="subcellular location">
    <subcellularLocation>
        <location evidence="1">Membrane</location>
        <topology evidence="1">Multi-pass membrane protein</topology>
    </subcellularLocation>
</comment>
<dbReference type="AlphaFoldDB" id="A0A420GN47"/>
<dbReference type="PROSITE" id="PS50850">
    <property type="entry name" value="MFS"/>
    <property type="match status" value="1"/>
</dbReference>
<evidence type="ECO:0000256" key="3">
    <source>
        <dbReference type="ARBA" id="ARBA00022692"/>
    </source>
</evidence>
<feature type="transmembrane region" description="Helical" evidence="6">
    <location>
        <begin position="403"/>
        <end position="424"/>
    </location>
</feature>
<evidence type="ECO:0000256" key="1">
    <source>
        <dbReference type="ARBA" id="ARBA00004141"/>
    </source>
</evidence>
<dbReference type="SUPFAM" id="SSF103473">
    <property type="entry name" value="MFS general substrate transporter"/>
    <property type="match status" value="1"/>
</dbReference>
<feature type="transmembrane region" description="Helical" evidence="6">
    <location>
        <begin position="250"/>
        <end position="271"/>
    </location>
</feature>
<comment type="caution">
    <text evidence="8">The sequence shown here is derived from an EMBL/GenBank/DDBJ whole genome shotgun (WGS) entry which is preliminary data.</text>
</comment>
<evidence type="ECO:0000256" key="5">
    <source>
        <dbReference type="ARBA" id="ARBA00023136"/>
    </source>
</evidence>
<organism evidence="8 9">
    <name type="scientific">Paraburkholderia fungorum</name>
    <dbReference type="NCBI Taxonomy" id="134537"/>
    <lineage>
        <taxon>Bacteria</taxon>
        <taxon>Pseudomonadati</taxon>
        <taxon>Pseudomonadota</taxon>
        <taxon>Betaproteobacteria</taxon>
        <taxon>Burkholderiales</taxon>
        <taxon>Burkholderiaceae</taxon>
        <taxon>Paraburkholderia</taxon>
    </lineage>
</organism>
<feature type="transmembrane region" description="Helical" evidence="6">
    <location>
        <begin position="283"/>
        <end position="304"/>
    </location>
</feature>
<keyword evidence="4 6" id="KW-1133">Transmembrane helix</keyword>
<dbReference type="InterPro" id="IPR011701">
    <property type="entry name" value="MFS"/>
</dbReference>
<dbReference type="Proteomes" id="UP000283709">
    <property type="component" value="Unassembled WGS sequence"/>
</dbReference>
<dbReference type="Pfam" id="PF07690">
    <property type="entry name" value="MFS_1"/>
    <property type="match status" value="1"/>
</dbReference>
<dbReference type="InterPro" id="IPR036259">
    <property type="entry name" value="MFS_trans_sf"/>
</dbReference>
<keyword evidence="5 6" id="KW-0472">Membrane</keyword>
<evidence type="ECO:0000313" key="8">
    <source>
        <dbReference type="EMBL" id="RKF46660.1"/>
    </source>
</evidence>
<feature type="domain" description="Major facilitator superfamily (MFS) profile" evidence="7">
    <location>
        <begin position="21"/>
        <end position="431"/>
    </location>
</feature>
<reference evidence="8 9" key="1">
    <citation type="submission" date="2016-07" db="EMBL/GenBank/DDBJ databases">
        <title>Genome analysis of Burkholderia fungorum ES3-20.</title>
        <authorList>
            <person name="Xu D."/>
            <person name="Yao R."/>
            <person name="Zheng S."/>
        </authorList>
    </citation>
    <scope>NUCLEOTIDE SEQUENCE [LARGE SCALE GENOMIC DNA]</scope>
    <source>
        <strain evidence="8 9">ES3-20</strain>
    </source>
</reference>
<keyword evidence="2" id="KW-0813">Transport</keyword>
<feature type="transmembrane region" description="Helical" evidence="6">
    <location>
        <begin position="21"/>
        <end position="44"/>
    </location>
</feature>